<evidence type="ECO:0000313" key="2">
    <source>
        <dbReference type="EMBL" id="CEO47071.1"/>
    </source>
</evidence>
<dbReference type="GO" id="GO:0046921">
    <property type="term" value="F:alpha-(1-&gt;6)-fucosyltransferase activity"/>
    <property type="evidence" value="ECO:0007669"/>
    <property type="project" value="TreeGrafter"/>
</dbReference>
<name>A0A0B7JX49_BIOOC</name>
<evidence type="ECO:0000256" key="1">
    <source>
        <dbReference type="SAM" id="Phobius"/>
    </source>
</evidence>
<accession>A0A0B7JX49</accession>
<protein>
    <submittedName>
        <fullName evidence="2">Uncharacterized protein</fullName>
    </submittedName>
</protein>
<dbReference type="PANTHER" id="PTHR13132:SF29">
    <property type="entry name" value="ALPHA-(1,6)-FUCOSYLTRANSFERASE"/>
    <property type="match status" value="1"/>
</dbReference>
<gene>
    <name evidence="2" type="ORF">BN869_000003126_1</name>
</gene>
<reference evidence="2" key="1">
    <citation type="submission" date="2015-01" db="EMBL/GenBank/DDBJ databases">
        <authorList>
            <person name="Durling Mikael"/>
        </authorList>
    </citation>
    <scope>NUCLEOTIDE SEQUENCE</scope>
</reference>
<keyword evidence="1" id="KW-0472">Membrane</keyword>
<proteinExistence type="predicted"/>
<keyword evidence="1" id="KW-0812">Transmembrane</keyword>
<organism evidence="2">
    <name type="scientific">Bionectria ochroleuca</name>
    <name type="common">Gliocladium roseum</name>
    <dbReference type="NCBI Taxonomy" id="29856"/>
    <lineage>
        <taxon>Eukaryota</taxon>
        <taxon>Fungi</taxon>
        <taxon>Dikarya</taxon>
        <taxon>Ascomycota</taxon>
        <taxon>Pezizomycotina</taxon>
        <taxon>Sordariomycetes</taxon>
        <taxon>Hypocreomycetidae</taxon>
        <taxon>Hypocreales</taxon>
        <taxon>Bionectriaceae</taxon>
        <taxon>Clonostachys</taxon>
    </lineage>
</organism>
<sequence length="608" mass="67644">MSNTLQVPGTTHAKVIVAPPAINLRRAAAYNAQDRGPLSSSSATFNFNHLLFSPPPSPGLPALVPRRKRRVSNPLKARPSRLARLTFYLISLFIGGYLVVNAIRSRGGIDGFWRYSSNEDNQMMGLDSIPRYPTPFIVPDIQGQTRWTVSIPPDTKFPPSSQEMMTMNSQCQKVSARTREMYHKGPLATGSSDEFFLDVEEAETQGLLRTHHGKLSKETGRFAGVDTAAMKGMSICKKSMTFVLEGDDAGLGNTLMMLWTFYGLAKKEGRTFFVEDSRWAYGKYSDVFDNLPSPKCQPPARHHMLPCPSQARHLIVSSSSAQDSFPELFAKYRRTFGTSDEARDLWDLARSGYDSLFALHADDSDYVETRIQDMKNKAITDFTSPNTPIVGLHIRRGDRHPKEYQYKDTYIPADIFHQSAQKAANAHFGDAETQGKPHEALLVLASDDPTVHEEPDLQRAMVAQDRIKLASKTSMTQTRQPVAFIHKFIEEAFGWEGGFFATLFWNLGTESKNNAANAPKGVETGIPEDVLRRMASPSDSTMQLRAFIGRAYMMDLAVIAGASDSIVCAVSAMGCRLLGVMMDWESGVKGGHWINVDQGYQSWQGIDW</sequence>
<dbReference type="GO" id="GO:0006487">
    <property type="term" value="P:protein N-linked glycosylation"/>
    <property type="evidence" value="ECO:0007669"/>
    <property type="project" value="TreeGrafter"/>
</dbReference>
<keyword evidence="1" id="KW-1133">Transmembrane helix</keyword>
<feature type="transmembrane region" description="Helical" evidence="1">
    <location>
        <begin position="82"/>
        <end position="100"/>
    </location>
</feature>
<dbReference type="PANTHER" id="PTHR13132">
    <property type="entry name" value="ALPHA- 1,6 -FUCOSYLTRANSFERASE"/>
    <property type="match status" value="1"/>
</dbReference>
<dbReference type="AlphaFoldDB" id="A0A0B7JX49"/>
<dbReference type="EMBL" id="CDPU01000006">
    <property type="protein sequence ID" value="CEO47071.1"/>
    <property type="molecule type" value="Genomic_DNA"/>
</dbReference>